<dbReference type="EMBL" id="JAATVY010000087">
    <property type="protein sequence ID" value="NJC74347.1"/>
    <property type="molecule type" value="Genomic_DNA"/>
</dbReference>
<dbReference type="PANTHER" id="PTHR45398:SF1">
    <property type="entry name" value="ENZYME, PUTATIVE (JCVI)-RELATED"/>
    <property type="match status" value="1"/>
</dbReference>
<protein>
    <recommendedName>
        <fullName evidence="1">Condensation domain-containing protein</fullName>
    </recommendedName>
</protein>
<reference evidence="2 3" key="1">
    <citation type="submission" date="2020-03" db="EMBL/GenBank/DDBJ databases">
        <title>WGS of the type strain of Planosporangium spp.</title>
        <authorList>
            <person name="Thawai C."/>
        </authorList>
    </citation>
    <scope>NUCLEOTIDE SEQUENCE [LARGE SCALE GENOMIC DNA]</scope>
    <source>
        <strain evidence="2 3">TBRC 5610</strain>
    </source>
</reference>
<organism evidence="2 3">
    <name type="scientific">Planosporangium thailandense</name>
    <dbReference type="NCBI Taxonomy" id="765197"/>
    <lineage>
        <taxon>Bacteria</taxon>
        <taxon>Bacillati</taxon>
        <taxon>Actinomycetota</taxon>
        <taxon>Actinomycetes</taxon>
        <taxon>Micromonosporales</taxon>
        <taxon>Micromonosporaceae</taxon>
        <taxon>Planosporangium</taxon>
    </lineage>
</organism>
<dbReference type="InterPro" id="IPR001242">
    <property type="entry name" value="Condensation_dom"/>
</dbReference>
<comment type="caution">
    <text evidence="2">The sequence shown here is derived from an EMBL/GenBank/DDBJ whole genome shotgun (WGS) entry which is preliminary data.</text>
</comment>
<feature type="non-terminal residue" evidence="2">
    <location>
        <position position="257"/>
    </location>
</feature>
<evidence type="ECO:0000259" key="1">
    <source>
        <dbReference type="Pfam" id="PF00668"/>
    </source>
</evidence>
<dbReference type="InterPro" id="IPR023213">
    <property type="entry name" value="CAT-like_dom_sf"/>
</dbReference>
<name>A0ABX0Y883_9ACTN</name>
<dbReference type="Pfam" id="PF00668">
    <property type="entry name" value="Condensation"/>
    <property type="match status" value="1"/>
</dbReference>
<accession>A0ABX0Y883</accession>
<evidence type="ECO:0000313" key="2">
    <source>
        <dbReference type="EMBL" id="NJC74347.1"/>
    </source>
</evidence>
<dbReference type="Gene3D" id="3.30.559.10">
    <property type="entry name" value="Chloramphenicol acetyltransferase-like domain"/>
    <property type="match status" value="1"/>
</dbReference>
<dbReference type="Proteomes" id="UP000722989">
    <property type="component" value="Unassembled WGS sequence"/>
</dbReference>
<feature type="domain" description="Condensation" evidence="1">
    <location>
        <begin position="1"/>
        <end position="253"/>
    </location>
</feature>
<keyword evidence="3" id="KW-1185">Reference proteome</keyword>
<gene>
    <name evidence="2" type="ORF">HC031_32235</name>
</gene>
<feature type="non-terminal residue" evidence="2">
    <location>
        <position position="1"/>
    </location>
</feature>
<dbReference type="Gene3D" id="3.30.559.30">
    <property type="entry name" value="Nonribosomal peptide synthetase, condensation domain"/>
    <property type="match status" value="1"/>
</dbReference>
<dbReference type="PANTHER" id="PTHR45398">
    <property type="match status" value="1"/>
</dbReference>
<evidence type="ECO:0000313" key="3">
    <source>
        <dbReference type="Proteomes" id="UP000722989"/>
    </source>
</evidence>
<dbReference type="SUPFAM" id="SSF52777">
    <property type="entry name" value="CoA-dependent acyltransferases"/>
    <property type="match status" value="2"/>
</dbReference>
<proteinExistence type="predicted"/>
<sequence length="257" mass="27837">HDALRLRFERVDDGWRQVNGPVGPVEVLHCHDLSGVSVDAQSAVMATVVEEVHAGFDLGCGPLLRAVLFERGAGVRPVLFVAAHHLVVDGVSWRILLEDLAAAYAQIRRGEPVALSAKTTSFRQWALRLAERAAGGGFDDERDYWNGVIGSGEPDLPRDGDGPNTVGVERSVSVRLDAAATRALLQDVPGVYRTRVNDVLLAALGRVLGAWTGRDRILVDLEGHGREEELFDGVDLSRTVGWFTTMFPVALDVVATD</sequence>